<accession>A0A7S2SN30</accession>
<dbReference type="SUPFAM" id="SSF56176">
    <property type="entry name" value="FAD-binding/transporter-associated domain-like"/>
    <property type="match status" value="1"/>
</dbReference>
<dbReference type="PANTHER" id="PTHR43762:SF1">
    <property type="entry name" value="D-ARABINONO-1,4-LACTONE OXIDASE"/>
    <property type="match status" value="1"/>
</dbReference>
<evidence type="ECO:0000256" key="1">
    <source>
        <dbReference type="ARBA" id="ARBA00023002"/>
    </source>
</evidence>
<dbReference type="Pfam" id="PF04030">
    <property type="entry name" value="ALO"/>
    <property type="match status" value="2"/>
</dbReference>
<evidence type="ECO:0000313" key="3">
    <source>
        <dbReference type="EMBL" id="CAD9704928.1"/>
    </source>
</evidence>
<evidence type="ECO:0000259" key="2">
    <source>
        <dbReference type="PROSITE" id="PS51387"/>
    </source>
</evidence>
<dbReference type="InterPro" id="IPR036318">
    <property type="entry name" value="FAD-bd_PCMH-like_sf"/>
</dbReference>
<dbReference type="Gene3D" id="3.30.465.10">
    <property type="match status" value="1"/>
</dbReference>
<name>A0A7S2SN30_9STRA</name>
<dbReference type="Pfam" id="PF01565">
    <property type="entry name" value="FAD_binding_4"/>
    <property type="match status" value="1"/>
</dbReference>
<dbReference type="InterPro" id="IPR016167">
    <property type="entry name" value="FAD-bd_PCMH_sub1"/>
</dbReference>
<sequence>MLGLCGKGSLGAAARGGLGRRVPAACRPLVGLARCGGGGQDGVAALSPVQGAMVASSADPGAGSWASGHPSLRLLASLAAGAAAVSLGAVACPAWFDGEEGAEEGREEVVNWSGTHSCRPSAIHAPETAEELEDLVQQCHEESRKLRVVGSALSPNGIALSDGELVNVAAMDRIIAVDKDRMEVTVQPGVKVGDLCTALEEHGLTLENLASIAEQQIGGFIQVGAHGTGARIPSVDMQVSRLKLVTPGLGTLELSPSSLPALFDLAKVGLGALGIVSEVTLKVVPAHSLLEHTFTTTRAFIRRHHAELLRKHKHVRFMWIPYSDAVVVVTNDPVPPELEGAGGSEKLPAPKFTPLEATEPMRDLLRKNVATMGVEPKEVERIETGVDTMGFAQLRDELLALSPLEVGWVTKVNKAEAEFWRRSESFRIEKNVKLLQFDCGGQQWVSEVVFPAGSLDHPTGADVSFMLDLLELIEEQHIPAPAPIEQRWTSDSASLMSPSHATDQQRDALLAANPPKDTFHSWVGIIMYLPTDDPAIRKRITDAFFEYKYECMRRLWGRYDAHEHWAKIELPGNAEDRREVKRRVADRFPLESFNCARKNLDPKGILVNPMLEELLGESTSCGGAAAGTQN</sequence>
<dbReference type="Gene3D" id="3.30.43.10">
    <property type="entry name" value="Uridine Diphospho-n-acetylenolpyruvylglucosamine Reductase, domain 2"/>
    <property type="match status" value="1"/>
</dbReference>
<dbReference type="InterPro" id="IPR010031">
    <property type="entry name" value="FAD_lactone_oxidase-like"/>
</dbReference>
<keyword evidence="1" id="KW-0560">Oxidoreductase</keyword>
<dbReference type="InterPro" id="IPR006094">
    <property type="entry name" value="Oxid_FAD_bind_N"/>
</dbReference>
<gene>
    <name evidence="3" type="ORF">RMAR1173_LOCUS16774</name>
</gene>
<dbReference type="GO" id="GO:0071949">
    <property type="term" value="F:FAD binding"/>
    <property type="evidence" value="ECO:0007669"/>
    <property type="project" value="InterPro"/>
</dbReference>
<proteinExistence type="predicted"/>
<dbReference type="EMBL" id="HBHJ01025450">
    <property type="protein sequence ID" value="CAD9704928.1"/>
    <property type="molecule type" value="Transcribed_RNA"/>
</dbReference>
<dbReference type="PIRSF" id="PIRSF000136">
    <property type="entry name" value="LGO_GLO"/>
    <property type="match status" value="1"/>
</dbReference>
<reference evidence="3" key="1">
    <citation type="submission" date="2021-01" db="EMBL/GenBank/DDBJ databases">
        <authorList>
            <person name="Corre E."/>
            <person name="Pelletier E."/>
            <person name="Niang G."/>
            <person name="Scheremetjew M."/>
            <person name="Finn R."/>
            <person name="Kale V."/>
            <person name="Holt S."/>
            <person name="Cochrane G."/>
            <person name="Meng A."/>
            <person name="Brown T."/>
            <person name="Cohen L."/>
        </authorList>
    </citation>
    <scope>NUCLEOTIDE SEQUENCE</scope>
    <source>
        <strain evidence="3">CCMP1243</strain>
    </source>
</reference>
<protein>
    <recommendedName>
        <fullName evidence="2">FAD-binding PCMH-type domain-containing protein</fullName>
    </recommendedName>
</protein>
<dbReference type="GO" id="GO:0003885">
    <property type="term" value="F:D-arabinono-1,4-lactone oxidase activity"/>
    <property type="evidence" value="ECO:0007669"/>
    <property type="project" value="InterPro"/>
</dbReference>
<dbReference type="InterPro" id="IPR016169">
    <property type="entry name" value="FAD-bd_PCMH_sub2"/>
</dbReference>
<dbReference type="InterPro" id="IPR007173">
    <property type="entry name" value="ALO_C"/>
</dbReference>
<dbReference type="GO" id="GO:0016633">
    <property type="term" value="F:galactonolactone dehydrogenase activity"/>
    <property type="evidence" value="ECO:0007669"/>
    <property type="project" value="InterPro"/>
</dbReference>
<organism evidence="3">
    <name type="scientific">Rhizochromulina marina</name>
    <dbReference type="NCBI Taxonomy" id="1034831"/>
    <lineage>
        <taxon>Eukaryota</taxon>
        <taxon>Sar</taxon>
        <taxon>Stramenopiles</taxon>
        <taxon>Ochrophyta</taxon>
        <taxon>Dictyochophyceae</taxon>
        <taxon>Rhizochromulinales</taxon>
        <taxon>Rhizochromulina</taxon>
    </lineage>
</organism>
<dbReference type="NCBIfam" id="TIGR01676">
    <property type="entry name" value="GLDHase"/>
    <property type="match status" value="1"/>
</dbReference>
<feature type="domain" description="FAD-binding PCMH-type" evidence="2">
    <location>
        <begin position="116"/>
        <end position="286"/>
    </location>
</feature>
<dbReference type="PANTHER" id="PTHR43762">
    <property type="entry name" value="L-GULONOLACTONE OXIDASE"/>
    <property type="match status" value="1"/>
</dbReference>
<dbReference type="InterPro" id="IPR016166">
    <property type="entry name" value="FAD-bd_PCMH"/>
</dbReference>
<dbReference type="InterPro" id="IPR010029">
    <property type="entry name" value="GL_DH"/>
</dbReference>
<dbReference type="GO" id="GO:0016020">
    <property type="term" value="C:membrane"/>
    <property type="evidence" value="ECO:0007669"/>
    <property type="project" value="InterPro"/>
</dbReference>
<dbReference type="AlphaFoldDB" id="A0A7S2SN30"/>
<dbReference type="PROSITE" id="PS51387">
    <property type="entry name" value="FAD_PCMH"/>
    <property type="match status" value="1"/>
</dbReference>